<sequence length="135" mass="14543">MSQDILQNLYASMPDRIASCIRSKGGSTGIEPLTTGPPHTNTIAITAQSESRFVAEDDLVLFRWSPILSCVTTLQTEASLVGAIGNTHSGRHETRCLVRRLATVREDTGARSEGDACIWTAANEVAGSTRECCMM</sequence>
<accession>A0A8X6V0A0</accession>
<dbReference type="Proteomes" id="UP000887159">
    <property type="component" value="Unassembled WGS sequence"/>
</dbReference>
<dbReference type="AlphaFoldDB" id="A0A8X6V0A0"/>
<dbReference type="EMBL" id="BMAU01021052">
    <property type="protein sequence ID" value="GFX88409.1"/>
    <property type="molecule type" value="Genomic_DNA"/>
</dbReference>
<reference evidence="1" key="1">
    <citation type="submission" date="2020-08" db="EMBL/GenBank/DDBJ databases">
        <title>Multicomponent nature underlies the extraordinary mechanical properties of spider dragline silk.</title>
        <authorList>
            <person name="Kono N."/>
            <person name="Nakamura H."/>
            <person name="Mori M."/>
            <person name="Yoshida Y."/>
            <person name="Ohtoshi R."/>
            <person name="Malay A.D."/>
            <person name="Moran D.A.P."/>
            <person name="Tomita M."/>
            <person name="Numata K."/>
            <person name="Arakawa K."/>
        </authorList>
    </citation>
    <scope>NUCLEOTIDE SEQUENCE</scope>
</reference>
<proteinExistence type="predicted"/>
<name>A0A8X6V0A0_TRICX</name>
<evidence type="ECO:0000313" key="1">
    <source>
        <dbReference type="EMBL" id="GFX88409.1"/>
    </source>
</evidence>
<keyword evidence="2" id="KW-1185">Reference proteome</keyword>
<comment type="caution">
    <text evidence="1">The sequence shown here is derived from an EMBL/GenBank/DDBJ whole genome shotgun (WGS) entry which is preliminary data.</text>
</comment>
<evidence type="ECO:0000313" key="2">
    <source>
        <dbReference type="Proteomes" id="UP000887159"/>
    </source>
</evidence>
<protein>
    <submittedName>
        <fullName evidence="1">Uncharacterized protein</fullName>
    </submittedName>
</protein>
<organism evidence="1 2">
    <name type="scientific">Trichonephila clavipes</name>
    <name type="common">Golden silk orbweaver</name>
    <name type="synonym">Nephila clavipes</name>
    <dbReference type="NCBI Taxonomy" id="2585209"/>
    <lineage>
        <taxon>Eukaryota</taxon>
        <taxon>Metazoa</taxon>
        <taxon>Ecdysozoa</taxon>
        <taxon>Arthropoda</taxon>
        <taxon>Chelicerata</taxon>
        <taxon>Arachnida</taxon>
        <taxon>Araneae</taxon>
        <taxon>Araneomorphae</taxon>
        <taxon>Entelegynae</taxon>
        <taxon>Araneoidea</taxon>
        <taxon>Nephilidae</taxon>
        <taxon>Trichonephila</taxon>
    </lineage>
</organism>
<gene>
    <name evidence="1" type="ORF">TNCV_2278771</name>
</gene>